<comment type="caution">
    <text evidence="1">The sequence shown here is derived from an EMBL/GenBank/DDBJ whole genome shotgun (WGS) entry which is preliminary data.</text>
</comment>
<dbReference type="Proteomes" id="UP000298337">
    <property type="component" value="Unassembled WGS sequence"/>
</dbReference>
<keyword evidence="2" id="KW-1185">Reference proteome</keyword>
<accession>A0A4Z0P1A2</accession>
<gene>
    <name evidence="1" type="ORF">EU556_22455</name>
</gene>
<evidence type="ECO:0000313" key="1">
    <source>
        <dbReference type="EMBL" id="TGE04935.1"/>
    </source>
</evidence>
<organism evidence="1 2">
    <name type="scientific">Hymenobacter fodinae</name>
    <dbReference type="NCBI Taxonomy" id="2510796"/>
    <lineage>
        <taxon>Bacteria</taxon>
        <taxon>Pseudomonadati</taxon>
        <taxon>Bacteroidota</taxon>
        <taxon>Cytophagia</taxon>
        <taxon>Cytophagales</taxon>
        <taxon>Hymenobacteraceae</taxon>
        <taxon>Hymenobacter</taxon>
    </lineage>
</organism>
<name>A0A4Z0P1A2_9BACT</name>
<proteinExistence type="predicted"/>
<dbReference type="OrthoDB" id="884661at2"/>
<dbReference type="RefSeq" id="WP_135436440.1">
    <property type="nucleotide sequence ID" value="NZ_SRLA01000005.1"/>
</dbReference>
<evidence type="ECO:0000313" key="2">
    <source>
        <dbReference type="Proteomes" id="UP000298337"/>
    </source>
</evidence>
<dbReference type="EMBL" id="SRLA01000005">
    <property type="protein sequence ID" value="TGE04935.1"/>
    <property type="molecule type" value="Genomic_DNA"/>
</dbReference>
<dbReference type="AlphaFoldDB" id="A0A4Z0P1A2"/>
<reference evidence="1 2" key="1">
    <citation type="submission" date="2019-04" db="EMBL/GenBank/DDBJ databases">
        <authorList>
            <person name="Feng G."/>
            <person name="Zhang J."/>
            <person name="Zhu H."/>
        </authorList>
    </citation>
    <scope>NUCLEOTIDE SEQUENCE [LARGE SCALE GENOMIC DNA]</scope>
    <source>
        <strain evidence="1 2">92R-1</strain>
    </source>
</reference>
<sequence length="93" mass="10714">MATDALLSRLRTLGQQLEETHTAGDVGSAAPLTQAREFLLTHLLQEPTLPYRGAELLELLSPSPHTHWRWEQERELVLEGLTLLHQIWRGRRR</sequence>
<protein>
    <submittedName>
        <fullName evidence="1">Uncharacterized protein</fullName>
    </submittedName>
</protein>